<evidence type="ECO:0000256" key="2">
    <source>
        <dbReference type="ARBA" id="ARBA00006448"/>
    </source>
</evidence>
<reference evidence="10" key="1">
    <citation type="submission" date="2011-06" db="EMBL/GenBank/DDBJ databases">
        <title>Complete genome sequence of Paenibacillus mucilaginosus KNP414.</title>
        <authorList>
            <person name="Wang J."/>
            <person name="Hu S."/>
            <person name="Hu X."/>
            <person name="Zhang B."/>
            <person name="Dong D."/>
            <person name="Zhang S."/>
            <person name="Zhao K."/>
            <person name="Wu D."/>
        </authorList>
    </citation>
    <scope>NUCLEOTIDE SEQUENCE [LARGE SCALE GENOMIC DNA]</scope>
    <source>
        <strain evidence="10">KNP414</strain>
    </source>
</reference>
<dbReference type="AlphaFoldDB" id="F8FLQ5"/>
<keyword evidence="3" id="KW-1003">Cell membrane</keyword>
<dbReference type="InterPro" id="IPR048454">
    <property type="entry name" value="YetF_N"/>
</dbReference>
<dbReference type="PANTHER" id="PTHR34582">
    <property type="entry name" value="UPF0702 TRANSMEMBRANE PROTEIN YCAP"/>
    <property type="match status" value="1"/>
</dbReference>
<evidence type="ECO:0000313" key="10">
    <source>
        <dbReference type="Proteomes" id="UP000006620"/>
    </source>
</evidence>
<accession>F8FLQ5</accession>
<evidence type="ECO:0000256" key="4">
    <source>
        <dbReference type="ARBA" id="ARBA00022692"/>
    </source>
</evidence>
<keyword evidence="6" id="KW-0472">Membrane</keyword>
<reference evidence="9 10" key="2">
    <citation type="journal article" date="2013" name="Genome Announc.">
        <title>Genome Sequence of Growth-Improving Paenibacillus mucilaginosus Strain KNP414.</title>
        <authorList>
            <person name="Lu J.J."/>
            <person name="Wang J.F."/>
            <person name="Hu X.F."/>
        </authorList>
    </citation>
    <scope>NUCLEOTIDE SEQUENCE [LARGE SCALE GENOMIC DNA]</scope>
    <source>
        <strain evidence="9 10">KNP414</strain>
    </source>
</reference>
<feature type="domain" description="YetF-like N-terminal transmembrane" evidence="8">
    <location>
        <begin position="3"/>
        <end position="75"/>
    </location>
</feature>
<gene>
    <name evidence="9" type="ordered locus">KNP414_05658</name>
</gene>
<dbReference type="InterPro" id="IPR023090">
    <property type="entry name" value="UPF0702_alpha/beta_dom_sf"/>
</dbReference>
<comment type="similarity">
    <text evidence="2">Belongs to the UPF0702 family.</text>
</comment>
<dbReference type="InterPro" id="IPR007353">
    <property type="entry name" value="DUF421"/>
</dbReference>
<name>F8FLQ5_PAEMK</name>
<evidence type="ECO:0000259" key="8">
    <source>
        <dbReference type="Pfam" id="PF20730"/>
    </source>
</evidence>
<dbReference type="GO" id="GO:0005886">
    <property type="term" value="C:plasma membrane"/>
    <property type="evidence" value="ECO:0007669"/>
    <property type="project" value="UniProtKB-SubCell"/>
</dbReference>
<keyword evidence="5" id="KW-1133">Transmembrane helix</keyword>
<evidence type="ECO:0000313" key="9">
    <source>
        <dbReference type="EMBL" id="AEI44182.1"/>
    </source>
</evidence>
<dbReference type="PATRIC" id="fig|1036673.3.peg.5251"/>
<keyword evidence="4" id="KW-0812">Transmembrane</keyword>
<evidence type="ECO:0000256" key="5">
    <source>
        <dbReference type="ARBA" id="ARBA00022989"/>
    </source>
</evidence>
<dbReference type="PANTHER" id="PTHR34582:SF5">
    <property type="entry name" value="UPF0702 TRANSMEMBRANE PROTEIN YETF"/>
    <property type="match status" value="1"/>
</dbReference>
<dbReference type="EMBL" id="CP002869">
    <property type="protein sequence ID" value="AEI44182.1"/>
    <property type="molecule type" value="Genomic_DNA"/>
</dbReference>
<protein>
    <recommendedName>
        <fullName evidence="11">DUF421 domain-containing protein</fullName>
    </recommendedName>
</protein>
<evidence type="ECO:0000256" key="1">
    <source>
        <dbReference type="ARBA" id="ARBA00004651"/>
    </source>
</evidence>
<comment type="subcellular location">
    <subcellularLocation>
        <location evidence="1">Cell membrane</location>
        <topology evidence="1">Multi-pass membrane protein</topology>
    </subcellularLocation>
</comment>
<dbReference type="Pfam" id="PF20730">
    <property type="entry name" value="YetF_N"/>
    <property type="match status" value="1"/>
</dbReference>
<evidence type="ECO:0008006" key="11">
    <source>
        <dbReference type="Google" id="ProtNLM"/>
    </source>
</evidence>
<organism evidence="9 10">
    <name type="scientific">Paenibacillus mucilaginosus (strain KNP414)</name>
    <dbReference type="NCBI Taxonomy" id="1036673"/>
    <lineage>
        <taxon>Bacteria</taxon>
        <taxon>Bacillati</taxon>
        <taxon>Bacillota</taxon>
        <taxon>Bacilli</taxon>
        <taxon>Bacillales</taxon>
        <taxon>Paenibacillaceae</taxon>
        <taxon>Paenibacillus</taxon>
    </lineage>
</organism>
<dbReference type="Pfam" id="PF04239">
    <property type="entry name" value="DUF421"/>
    <property type="match status" value="1"/>
</dbReference>
<feature type="domain" description="YetF C-terminal" evidence="7">
    <location>
        <begin position="86"/>
        <end position="214"/>
    </location>
</feature>
<evidence type="ECO:0000259" key="7">
    <source>
        <dbReference type="Pfam" id="PF04239"/>
    </source>
</evidence>
<dbReference type="KEGG" id="pms:KNP414_05658"/>
<dbReference type="HOGENOM" id="CLU_077149_0_2_9"/>
<evidence type="ECO:0000256" key="6">
    <source>
        <dbReference type="ARBA" id="ARBA00023136"/>
    </source>
</evidence>
<evidence type="ECO:0000256" key="3">
    <source>
        <dbReference type="ARBA" id="ARBA00022475"/>
    </source>
</evidence>
<proteinExistence type="inferred from homology"/>
<sequence>MDYMYIFIKLGTGFIGLWLITKLLGKKEISQLTPFDFVSSLMLSELVGASIYDREVHFPELVFALVLWAVLSLGFEKVLQLFPWLNPKLSGRPDVLVRDGRVDPEAMRRNKLDWHQVTMLLREQSIFSLREVAFAVFEPNGNLSVLKKSPAESVVREDLDLPDKKVELPVLLIDKGCLDEDQLKSIGRDRSWLEEELRKQGAKRLEDIYYGEWTESGGLYIQHGS</sequence>
<dbReference type="Gene3D" id="3.30.240.20">
    <property type="entry name" value="bsu07140 like domains"/>
    <property type="match status" value="2"/>
</dbReference>
<dbReference type="Proteomes" id="UP000006620">
    <property type="component" value="Chromosome"/>
</dbReference>
<dbReference type="RefSeq" id="WP_013919335.1">
    <property type="nucleotide sequence ID" value="NC_015690.1"/>
</dbReference>